<comment type="caution">
    <text evidence="1">The sequence shown here is derived from an EMBL/GenBank/DDBJ whole genome shotgun (WGS) entry which is preliminary data.</text>
</comment>
<sequence>MDGGWNALSKFAREGELCQADIVMNNLMELQTILSKLN</sequence>
<organism evidence="1 2">
    <name type="scientific">Aquibacillus albus</name>
    <dbReference type="NCBI Taxonomy" id="1168171"/>
    <lineage>
        <taxon>Bacteria</taxon>
        <taxon>Bacillati</taxon>
        <taxon>Bacillota</taxon>
        <taxon>Bacilli</taxon>
        <taxon>Bacillales</taxon>
        <taxon>Bacillaceae</taxon>
        <taxon>Aquibacillus</taxon>
    </lineage>
</organism>
<evidence type="ECO:0000313" key="1">
    <source>
        <dbReference type="EMBL" id="MBM7571919.1"/>
    </source>
</evidence>
<evidence type="ECO:0000313" key="2">
    <source>
        <dbReference type="Proteomes" id="UP001296943"/>
    </source>
</evidence>
<dbReference type="Proteomes" id="UP001296943">
    <property type="component" value="Unassembled WGS sequence"/>
</dbReference>
<keyword evidence="2" id="KW-1185">Reference proteome</keyword>
<dbReference type="EMBL" id="JAFBDR010000012">
    <property type="protein sequence ID" value="MBM7571919.1"/>
    <property type="molecule type" value="Genomic_DNA"/>
</dbReference>
<accession>A0ABS2N1D3</accession>
<gene>
    <name evidence="1" type="ORF">JOC48_002420</name>
</gene>
<name>A0ABS2N1D3_9BACI</name>
<reference evidence="1 2" key="1">
    <citation type="submission" date="2021-01" db="EMBL/GenBank/DDBJ databases">
        <title>Genomic Encyclopedia of Type Strains, Phase IV (KMG-IV): sequencing the most valuable type-strain genomes for metagenomic binning, comparative biology and taxonomic classification.</title>
        <authorList>
            <person name="Goeker M."/>
        </authorList>
    </citation>
    <scope>NUCLEOTIDE SEQUENCE [LARGE SCALE GENOMIC DNA]</scope>
    <source>
        <strain evidence="1 2">DSM 23711</strain>
    </source>
</reference>
<proteinExistence type="predicted"/>
<protein>
    <submittedName>
        <fullName evidence="1">Uncharacterized protein</fullName>
    </submittedName>
</protein>